<sequence>MIKNFTLVLFVIFLLPQALRAEVTVNAIFSDHMVLQRDTKVPVWGWADPKEAITVSGSWGKTASVLTSPEGKWRVDLETPSAGGPFTITISGKNTIVIHDVLSGEVWLCTGQSNMDFSISKFLNDSKDPKHQPLVAYIRNEAATVNDPYLRHIEVPQATSLFDKEVNFEGNWRKAATDEIGKITATGYFFAKELRKQLDVPIGLVECSWGGTRVQPWISEASYLEDENLRDYFLANRKEEKALIYKMDAEDYQDTEYNEQMEHWKSKGEKGKQPKPMTHPKEDRQAPGTLYNAMLNTIIPYKIKGAIWYQGESNAVYMPNEYEAFLTNMIRSWRADWGQGDFSFYMAQLAACTRGNDTADKGWATVNDHLRRTTKLPNTGLAVLYDIGEPRDIHPHNKMDAGKRLALWALEKDYNVKVPVYSGPLYKSKKVKKDKIIISFDHAKSGLMVGYKNLLDGTISVDEPLEWFEVLSSDGIWYQANATIISKNKVAVWNAAVLEPLEVRYAWSGNPEGANLYNTGGLPAAAFSTED</sequence>
<dbReference type="InterPro" id="IPR036514">
    <property type="entry name" value="SGNH_hydro_sf"/>
</dbReference>
<evidence type="ECO:0000259" key="4">
    <source>
        <dbReference type="Pfam" id="PF03629"/>
    </source>
</evidence>
<accession>A0A1G7E424</accession>
<organism evidence="5 6">
    <name type="scientific">Cellulophaga baltica</name>
    <dbReference type="NCBI Taxonomy" id="76594"/>
    <lineage>
        <taxon>Bacteria</taxon>
        <taxon>Pseudomonadati</taxon>
        <taxon>Bacteroidota</taxon>
        <taxon>Flavobacteriia</taxon>
        <taxon>Flavobacteriales</taxon>
        <taxon>Flavobacteriaceae</taxon>
        <taxon>Cellulophaga</taxon>
    </lineage>
</organism>
<feature type="domain" description="Sialate O-acetylesterase" evidence="4">
    <location>
        <begin position="105"/>
        <end position="264"/>
    </location>
</feature>
<evidence type="ECO:0000256" key="3">
    <source>
        <dbReference type="SAM" id="SignalP"/>
    </source>
</evidence>
<evidence type="ECO:0000313" key="5">
    <source>
        <dbReference type="EMBL" id="SDE58447.1"/>
    </source>
</evidence>
<name>A0A1G7E424_9FLAO</name>
<keyword evidence="1" id="KW-0378">Hydrolase</keyword>
<proteinExistence type="predicted"/>
<feature type="compositionally biased region" description="Basic and acidic residues" evidence="2">
    <location>
        <begin position="261"/>
        <end position="272"/>
    </location>
</feature>
<dbReference type="SUPFAM" id="SSF52266">
    <property type="entry name" value="SGNH hydrolase"/>
    <property type="match status" value="1"/>
</dbReference>
<dbReference type="PANTHER" id="PTHR22901:SF0">
    <property type="entry name" value="SIALATE O-ACETYLESTERASE"/>
    <property type="match status" value="1"/>
</dbReference>
<dbReference type="Pfam" id="PF03629">
    <property type="entry name" value="SASA"/>
    <property type="match status" value="2"/>
</dbReference>
<keyword evidence="3" id="KW-0732">Signal</keyword>
<dbReference type="InterPro" id="IPR005181">
    <property type="entry name" value="SASA"/>
</dbReference>
<evidence type="ECO:0000313" key="6">
    <source>
        <dbReference type="Proteomes" id="UP000182114"/>
    </source>
</evidence>
<protein>
    <submittedName>
        <fullName evidence="5">Sialate O-acetylesterase</fullName>
    </submittedName>
</protein>
<dbReference type="Gene3D" id="3.40.50.1110">
    <property type="entry name" value="SGNH hydrolase"/>
    <property type="match status" value="1"/>
</dbReference>
<keyword evidence="6" id="KW-1185">Reference proteome</keyword>
<reference evidence="6" key="1">
    <citation type="submission" date="2016-10" db="EMBL/GenBank/DDBJ databases">
        <authorList>
            <person name="Varghese N."/>
            <person name="Submissions S."/>
        </authorList>
    </citation>
    <scope>NUCLEOTIDE SEQUENCE [LARGE SCALE GENOMIC DNA]</scope>
    <source>
        <strain evidence="6">DSM 24729</strain>
    </source>
</reference>
<dbReference type="RefSeq" id="WP_074537432.1">
    <property type="nucleotide sequence ID" value="NZ_FNBD01000002.1"/>
</dbReference>
<feature type="domain" description="Sialate O-acetylesterase" evidence="4">
    <location>
        <begin position="288"/>
        <end position="389"/>
    </location>
</feature>
<feature type="region of interest" description="Disordered" evidence="2">
    <location>
        <begin position="261"/>
        <end position="286"/>
    </location>
</feature>
<dbReference type="PANTHER" id="PTHR22901">
    <property type="entry name" value="SIALATE O-ACETYLESTERASE"/>
    <property type="match status" value="1"/>
</dbReference>
<dbReference type="Proteomes" id="UP000182114">
    <property type="component" value="Unassembled WGS sequence"/>
</dbReference>
<dbReference type="InterPro" id="IPR039329">
    <property type="entry name" value="SIAE"/>
</dbReference>
<feature type="chain" id="PRO_5010190374" evidence="3">
    <location>
        <begin position="21"/>
        <end position="531"/>
    </location>
</feature>
<dbReference type="EMBL" id="FNBD01000002">
    <property type="protein sequence ID" value="SDE58447.1"/>
    <property type="molecule type" value="Genomic_DNA"/>
</dbReference>
<evidence type="ECO:0000256" key="2">
    <source>
        <dbReference type="SAM" id="MobiDB-lite"/>
    </source>
</evidence>
<dbReference type="GO" id="GO:0001681">
    <property type="term" value="F:sialate O-acetylesterase activity"/>
    <property type="evidence" value="ECO:0007669"/>
    <property type="project" value="InterPro"/>
</dbReference>
<gene>
    <name evidence="5" type="ORF">SAMN04487992_10280</name>
</gene>
<dbReference type="AlphaFoldDB" id="A0A1G7E424"/>
<evidence type="ECO:0000256" key="1">
    <source>
        <dbReference type="ARBA" id="ARBA00022801"/>
    </source>
</evidence>
<feature type="signal peptide" evidence="3">
    <location>
        <begin position="1"/>
        <end position="20"/>
    </location>
</feature>
<dbReference type="GO" id="GO:0005975">
    <property type="term" value="P:carbohydrate metabolic process"/>
    <property type="evidence" value="ECO:0007669"/>
    <property type="project" value="TreeGrafter"/>
</dbReference>